<reference evidence="2 3" key="1">
    <citation type="journal article" date="2019" name="Int. J. Syst. Evol. Microbiol.">
        <title>The Global Catalogue of Microorganisms (GCM) 10K type strain sequencing project: providing services to taxonomists for standard genome sequencing and annotation.</title>
        <authorList>
            <consortium name="The Broad Institute Genomics Platform"/>
            <consortium name="The Broad Institute Genome Sequencing Center for Infectious Disease"/>
            <person name="Wu L."/>
            <person name="Ma J."/>
        </authorList>
    </citation>
    <scope>NUCLEOTIDE SEQUENCE [LARGE SCALE GENOMIC DNA]</scope>
    <source>
        <strain evidence="2 3">JCM 13250</strain>
    </source>
</reference>
<dbReference type="Proteomes" id="UP001500218">
    <property type="component" value="Unassembled WGS sequence"/>
</dbReference>
<evidence type="ECO:0000313" key="2">
    <source>
        <dbReference type="EMBL" id="GAA1811357.1"/>
    </source>
</evidence>
<keyword evidence="1" id="KW-1133">Transmembrane helix</keyword>
<organism evidence="2 3">
    <name type="scientific">Luedemannella flava</name>
    <dbReference type="NCBI Taxonomy" id="349316"/>
    <lineage>
        <taxon>Bacteria</taxon>
        <taxon>Bacillati</taxon>
        <taxon>Actinomycetota</taxon>
        <taxon>Actinomycetes</taxon>
        <taxon>Micromonosporales</taxon>
        <taxon>Micromonosporaceae</taxon>
        <taxon>Luedemannella</taxon>
    </lineage>
</organism>
<accession>A0ABN2M685</accession>
<keyword evidence="3" id="KW-1185">Reference proteome</keyword>
<feature type="transmembrane region" description="Helical" evidence="1">
    <location>
        <begin position="48"/>
        <end position="65"/>
    </location>
</feature>
<sequence length="447" mass="48474">MDTCAVGEATGRHQPVIDLGEWGATPVDEPSWADADTPARRRRLLRRLGLMVGLVGLLALGGATTPSTPPKLLWSQPDVRMFDVWGDVVFVHDLDRRRLTAYGLADGVERWHRDGVRDPSIFVVGDHLGMVADQSAGWDNIQWLDAATGRTEATFSGSIIAVEPGGTVVAVRSDEDGTDLARVRLDTGVRTPLLSLPANVLWANDPQGRRLAWWDAEGVLHARDLVTGAELRQRVPVPPVLASFDVLPRGGIGYTGDGWLVTRQGDAGITVMSFRADDLTPRWTRVVPAATQTPGGDQLYAYAWGCGPVVCVSADQGVTTLDAADGHVVRQARMDLMSVDDSVWQMVNLRGPDDVFVTPINIVTGEIPYPAWQRFGQIGRDVGRYLLRLDRGDALTVGVFDQSTGRMTRLGTVPDAETSCVFVAPRLVCLDASADATLRVWRVRGVG</sequence>
<name>A0ABN2M685_9ACTN</name>
<evidence type="ECO:0000256" key="1">
    <source>
        <dbReference type="SAM" id="Phobius"/>
    </source>
</evidence>
<evidence type="ECO:0000313" key="3">
    <source>
        <dbReference type="Proteomes" id="UP001500218"/>
    </source>
</evidence>
<dbReference type="SUPFAM" id="SSF50969">
    <property type="entry name" value="YVTN repeat-like/Quinoprotein amine dehydrogenase"/>
    <property type="match status" value="1"/>
</dbReference>
<dbReference type="EMBL" id="BAAALT010000109">
    <property type="protein sequence ID" value="GAA1811357.1"/>
    <property type="molecule type" value="Genomic_DNA"/>
</dbReference>
<keyword evidence="1" id="KW-0812">Transmembrane</keyword>
<gene>
    <name evidence="2" type="ORF">GCM10009682_36020</name>
</gene>
<dbReference type="InterPro" id="IPR011044">
    <property type="entry name" value="Quino_amine_DH_bsu"/>
</dbReference>
<proteinExistence type="predicted"/>
<keyword evidence="1" id="KW-0472">Membrane</keyword>
<protein>
    <recommendedName>
        <fullName evidence="4">WD40 repeat domain-containing protein</fullName>
    </recommendedName>
</protein>
<evidence type="ECO:0008006" key="4">
    <source>
        <dbReference type="Google" id="ProtNLM"/>
    </source>
</evidence>
<comment type="caution">
    <text evidence="2">The sequence shown here is derived from an EMBL/GenBank/DDBJ whole genome shotgun (WGS) entry which is preliminary data.</text>
</comment>